<keyword evidence="3 5" id="KW-1133">Transmembrane helix</keyword>
<evidence type="ECO:0000256" key="3">
    <source>
        <dbReference type="ARBA" id="ARBA00022989"/>
    </source>
</evidence>
<evidence type="ECO:0000259" key="6">
    <source>
        <dbReference type="Pfam" id="PF04932"/>
    </source>
</evidence>
<dbReference type="PANTHER" id="PTHR37422:SF13">
    <property type="entry name" value="LIPOPOLYSACCHARIDE BIOSYNTHESIS PROTEIN PA4999-RELATED"/>
    <property type="match status" value="1"/>
</dbReference>
<evidence type="ECO:0000256" key="2">
    <source>
        <dbReference type="ARBA" id="ARBA00022692"/>
    </source>
</evidence>
<accession>M5PP61</accession>
<gene>
    <name evidence="7" type="ORF">PCS_03532</name>
</gene>
<protein>
    <submittedName>
        <fullName evidence="7">Lipid A core-O-antigen ligase-like enyme</fullName>
    </submittedName>
</protein>
<evidence type="ECO:0000256" key="4">
    <source>
        <dbReference type="ARBA" id="ARBA00023136"/>
    </source>
</evidence>
<evidence type="ECO:0000313" key="8">
    <source>
        <dbReference type="Proteomes" id="UP000011922"/>
    </source>
</evidence>
<organism evidence="7 8">
    <name type="scientific">Desulfocurvibacter africanus PCS</name>
    <dbReference type="NCBI Taxonomy" id="1262666"/>
    <lineage>
        <taxon>Bacteria</taxon>
        <taxon>Pseudomonadati</taxon>
        <taxon>Thermodesulfobacteriota</taxon>
        <taxon>Desulfovibrionia</taxon>
        <taxon>Desulfovibrionales</taxon>
        <taxon>Desulfovibrionaceae</taxon>
        <taxon>Desulfocurvibacter</taxon>
    </lineage>
</organism>
<feature type="transmembrane region" description="Helical" evidence="5">
    <location>
        <begin position="361"/>
        <end position="380"/>
    </location>
</feature>
<dbReference type="OrthoDB" id="8554812at2"/>
<evidence type="ECO:0000313" key="7">
    <source>
        <dbReference type="EMBL" id="EMG35705.1"/>
    </source>
</evidence>
<sequence length="432" mass="48177">MLEQLKQEIRCTSLMERVLWLSYGMLLLSMALDFHINEFRTLALLACAFYLTKNRDALNALFSSQQFRTMLLFPLIALGAWLFGEYGENGLKTFDWLFVFSIGFVVANAFGRRAVWALLIVPIASILGALVVSIYHLLAYGGLDLLFNSARKMEFYISSANRMGFTFMEAGAIVLGMYFLCHQKARKWLLLLLGTIAYLCWLTQSRSAVFGFAGFMGIAILLSLRRGMNLRNWLPLLASVGVVIGGAVILAGGSRILPTITKMSWDFLLNGRDEIWLATWEMFKQAPVFGHGVDSFSDIMTDFLASPETLGRFPYLHSWPVFFNAHQFVLGILVETGLAGLVVFIAVIIRAVRVVLRHGIEAWPALLMLAAYIVHGTGSYGFHRSWISAFFFLPLGLISGLYLQTCARLVITNHAPKASRTDKAELDNPGPG</sequence>
<evidence type="ECO:0000256" key="1">
    <source>
        <dbReference type="ARBA" id="ARBA00004141"/>
    </source>
</evidence>
<feature type="transmembrane region" description="Helical" evidence="5">
    <location>
        <begin position="71"/>
        <end position="87"/>
    </location>
</feature>
<feature type="transmembrane region" description="Helical" evidence="5">
    <location>
        <begin position="210"/>
        <end position="227"/>
    </location>
</feature>
<dbReference type="GO" id="GO:0016874">
    <property type="term" value="F:ligase activity"/>
    <property type="evidence" value="ECO:0007669"/>
    <property type="project" value="UniProtKB-KW"/>
</dbReference>
<dbReference type="PATRIC" id="fig|1262666.3.peg.3595"/>
<dbReference type="GO" id="GO:0016020">
    <property type="term" value="C:membrane"/>
    <property type="evidence" value="ECO:0007669"/>
    <property type="project" value="UniProtKB-SubCell"/>
</dbReference>
<dbReference type="Proteomes" id="UP000011922">
    <property type="component" value="Unassembled WGS sequence"/>
</dbReference>
<comment type="subcellular location">
    <subcellularLocation>
        <location evidence="1">Membrane</location>
        <topology evidence="1">Multi-pass membrane protein</topology>
    </subcellularLocation>
</comment>
<dbReference type="RefSeq" id="WP_005989669.1">
    <property type="nucleotide sequence ID" value="NZ_AOSV01000040.1"/>
</dbReference>
<keyword evidence="7" id="KW-0436">Ligase</keyword>
<dbReference type="InterPro" id="IPR007016">
    <property type="entry name" value="O-antigen_ligase-rel_domated"/>
</dbReference>
<proteinExistence type="predicted"/>
<reference evidence="7 8" key="1">
    <citation type="journal article" date="2013" name="Genome Announc.">
        <title>Draft Genome Sequence for Desulfovibrio africanus Strain PCS.</title>
        <authorList>
            <person name="Brown S.D."/>
            <person name="Utturkar S.M."/>
            <person name="Arkin A.P."/>
            <person name="Deutschbauer A.M."/>
            <person name="Elias D.A."/>
            <person name="Hazen T.C."/>
            <person name="Chakraborty R."/>
        </authorList>
    </citation>
    <scope>NUCLEOTIDE SEQUENCE [LARGE SCALE GENOMIC DNA]</scope>
    <source>
        <strain evidence="7 8">PCS</strain>
    </source>
</reference>
<feature type="domain" description="O-antigen ligase-related" evidence="6">
    <location>
        <begin position="193"/>
        <end position="345"/>
    </location>
</feature>
<feature type="transmembrane region" description="Helical" evidence="5">
    <location>
        <begin position="188"/>
        <end position="204"/>
    </location>
</feature>
<feature type="transmembrane region" description="Helical" evidence="5">
    <location>
        <begin position="234"/>
        <end position="257"/>
    </location>
</feature>
<feature type="transmembrane region" description="Helical" evidence="5">
    <location>
        <begin position="93"/>
        <end position="111"/>
    </location>
</feature>
<dbReference type="EMBL" id="AOSV01000040">
    <property type="protein sequence ID" value="EMG35705.1"/>
    <property type="molecule type" value="Genomic_DNA"/>
</dbReference>
<dbReference type="AlphaFoldDB" id="M5PP61"/>
<dbReference type="Pfam" id="PF04932">
    <property type="entry name" value="Wzy_C"/>
    <property type="match status" value="1"/>
</dbReference>
<dbReference type="PANTHER" id="PTHR37422">
    <property type="entry name" value="TEICHURONIC ACID BIOSYNTHESIS PROTEIN TUAE"/>
    <property type="match status" value="1"/>
</dbReference>
<keyword evidence="4 5" id="KW-0472">Membrane</keyword>
<name>M5PP61_DESAF</name>
<keyword evidence="2 5" id="KW-0812">Transmembrane</keyword>
<feature type="transmembrane region" description="Helical" evidence="5">
    <location>
        <begin position="328"/>
        <end position="349"/>
    </location>
</feature>
<evidence type="ECO:0000256" key="5">
    <source>
        <dbReference type="SAM" id="Phobius"/>
    </source>
</evidence>
<feature type="transmembrane region" description="Helical" evidence="5">
    <location>
        <begin position="163"/>
        <end position="181"/>
    </location>
</feature>
<feature type="transmembrane region" description="Helical" evidence="5">
    <location>
        <begin position="118"/>
        <end position="143"/>
    </location>
</feature>
<comment type="caution">
    <text evidence="7">The sequence shown here is derived from an EMBL/GenBank/DDBJ whole genome shotgun (WGS) entry which is preliminary data.</text>
</comment>
<feature type="transmembrane region" description="Helical" evidence="5">
    <location>
        <begin position="386"/>
        <end position="411"/>
    </location>
</feature>
<dbReference type="InterPro" id="IPR051533">
    <property type="entry name" value="WaaL-like"/>
</dbReference>